<accession>A0AAV4K612</accession>
<protein>
    <recommendedName>
        <fullName evidence="1">Orc1-like AAA ATPase domain-containing protein</fullName>
    </recommendedName>
</protein>
<dbReference type="RefSeq" id="WP_025566583.1">
    <property type="nucleotide sequence ID" value="NZ_BMLZ01000006.1"/>
</dbReference>
<dbReference type="InterPro" id="IPR027417">
    <property type="entry name" value="P-loop_NTPase"/>
</dbReference>
<dbReference type="AlphaFoldDB" id="A0AAV4K612"/>
<feature type="domain" description="Orc1-like AAA ATPase" evidence="1">
    <location>
        <begin position="57"/>
        <end position="116"/>
    </location>
</feature>
<keyword evidence="4" id="KW-1185">Reference proteome</keyword>
<dbReference type="PANTHER" id="PTHR47691">
    <property type="entry name" value="REGULATOR-RELATED"/>
    <property type="match status" value="1"/>
</dbReference>
<evidence type="ECO:0000313" key="5">
    <source>
        <dbReference type="Proteomes" id="UP000652720"/>
    </source>
</evidence>
<dbReference type="Pfam" id="PF13191">
    <property type="entry name" value="AAA_16"/>
    <property type="match status" value="1"/>
</dbReference>
<dbReference type="EMBL" id="BMMA01000003">
    <property type="protein sequence ID" value="GGI74336.1"/>
    <property type="molecule type" value="Genomic_DNA"/>
</dbReference>
<reference evidence="2" key="4">
    <citation type="submission" date="2023-08" db="EMBL/GenBank/DDBJ databases">
        <authorList>
            <person name="Sun Q."/>
            <person name="Zhou Y."/>
        </authorList>
    </citation>
    <scope>NUCLEOTIDE SEQUENCE</scope>
    <source>
        <strain evidence="3">CGMCC 1.8884</strain>
        <strain evidence="2">CGMCC 1.8885</strain>
    </source>
</reference>
<dbReference type="EMBL" id="BMLZ01000006">
    <property type="protein sequence ID" value="GGP29129.1"/>
    <property type="molecule type" value="Genomic_DNA"/>
</dbReference>
<dbReference type="PRINTS" id="PR00364">
    <property type="entry name" value="DISEASERSIST"/>
</dbReference>
<dbReference type="PANTHER" id="PTHR47691:SF3">
    <property type="entry name" value="HTH-TYPE TRANSCRIPTIONAL REGULATOR RV0890C-RELATED"/>
    <property type="match status" value="1"/>
</dbReference>
<reference evidence="3" key="1">
    <citation type="journal article" date="2014" name="Int. J. Syst. Evol. Microbiol.">
        <title>Complete genome of a new Firmicutes species belonging to the dominant human colonic microbiota ('Ruminococcus bicirculans') reveals two chromosomes and a selective capacity to utilize plant glucans.</title>
        <authorList>
            <consortium name="NISC Comparative Sequencing Program"/>
            <person name="Wegmann U."/>
            <person name="Louis P."/>
            <person name="Goesmann A."/>
            <person name="Henrissat B."/>
            <person name="Duncan S.H."/>
            <person name="Flint H.J."/>
        </authorList>
    </citation>
    <scope>NUCLEOTIDE SEQUENCE</scope>
    <source>
        <strain evidence="3">CGMCC 1.8884</strain>
    </source>
</reference>
<evidence type="ECO:0000313" key="2">
    <source>
        <dbReference type="EMBL" id="GGI74336.1"/>
    </source>
</evidence>
<dbReference type="SUPFAM" id="SSF52540">
    <property type="entry name" value="P-loop containing nucleoside triphosphate hydrolases"/>
    <property type="match status" value="1"/>
</dbReference>
<dbReference type="Proteomes" id="UP000652720">
    <property type="component" value="Unassembled WGS sequence"/>
</dbReference>
<evidence type="ECO:0000313" key="4">
    <source>
        <dbReference type="Proteomes" id="UP000630135"/>
    </source>
</evidence>
<comment type="caution">
    <text evidence="2">The sequence shown here is derived from an EMBL/GenBank/DDBJ whole genome shotgun (WGS) entry which is preliminary data.</text>
</comment>
<name>A0AAV4K612_9DEIO</name>
<organism evidence="2 5">
    <name type="scientific">Deinococcus wulumuqiensis</name>
    <dbReference type="NCBI Taxonomy" id="980427"/>
    <lineage>
        <taxon>Bacteria</taxon>
        <taxon>Thermotogati</taxon>
        <taxon>Deinococcota</taxon>
        <taxon>Deinococci</taxon>
        <taxon>Deinococcales</taxon>
        <taxon>Deinococcaceae</taxon>
        <taxon>Deinococcus</taxon>
    </lineage>
</organism>
<evidence type="ECO:0000259" key="1">
    <source>
        <dbReference type="Pfam" id="PF13191"/>
    </source>
</evidence>
<dbReference type="InterPro" id="IPR041664">
    <property type="entry name" value="AAA_16"/>
</dbReference>
<reference evidence="4" key="3">
    <citation type="journal article" date="2019" name="Int. J. Syst. Evol. Microbiol.">
        <title>The Global Catalogue of Microorganisms (GCM) 10K type strain sequencing project: providing services to taxonomists for standard genome sequencing and annotation.</title>
        <authorList>
            <consortium name="The Broad Institute Genomics Platform"/>
            <consortium name="The Broad Institute Genome Sequencing Center for Infectious Disease"/>
            <person name="Wu L."/>
            <person name="Ma J."/>
        </authorList>
    </citation>
    <scope>NUCLEOTIDE SEQUENCE [LARGE SCALE GENOMIC DNA]</scope>
    <source>
        <strain evidence="4">CGMCC 1.8884</strain>
    </source>
</reference>
<proteinExistence type="predicted"/>
<sequence length="408" mass="44933">MRYDRCLVDTFLIGDELSSSLRLEAAELDLPLASGISNAGKAPELHDASLPQAGISFIGRSAELTELHDLLHDLHSRLLTLVGPGGIGKTRLALELARQLQDESVTYMDLQQVDDPILVPTAIALKLKPSSTPNALEILRNALSDSAHVILLDNFEQVLDAGNVLTTLLEACPKAKFVVTSRKRLAQPSEVLYPVDGLHFAEEASDAVKLFNSRARQANARFRPSPGNLTFILEICRLVESSPLAIELAAAWLRSVPVEQIAAELQRGPELLEEGVGKGRRSLRAIFEESYKRLNEKERELLSSLSVFRGGFTRADALQMMDAPLRTLLGLADAAMLRLTPQGRYVHHPVLQHFAREKLLEAPTRKAALEDAFRVGGAPRLGRTITLDRTKKVRRIGDLRSTTTFKLP</sequence>
<dbReference type="GeneID" id="59164288"/>
<gene>
    <name evidence="3" type="ORF">GCM10008021_07800</name>
    <name evidence="2" type="ORF">GCM10010914_05510</name>
</gene>
<dbReference type="Gene3D" id="3.40.50.300">
    <property type="entry name" value="P-loop containing nucleotide triphosphate hydrolases"/>
    <property type="match status" value="1"/>
</dbReference>
<evidence type="ECO:0000313" key="3">
    <source>
        <dbReference type="EMBL" id="GGP29129.1"/>
    </source>
</evidence>
<dbReference type="Proteomes" id="UP000630135">
    <property type="component" value="Unassembled WGS sequence"/>
</dbReference>
<reference evidence="2" key="2">
    <citation type="journal article" date="2014" name="Int. J. Syst. Evol. Microbiol.">
        <title>Complete genome sequence of Corynebacterium casei LMG S-19264T (=DSM 44701T), isolated from a smear-ripened cheese.</title>
        <authorList>
            <consortium name="US DOE Joint Genome Institute (JGI-PGF)"/>
            <person name="Walter F."/>
            <person name="Albersmeier A."/>
            <person name="Kalinowski J."/>
            <person name="Ruckert C."/>
        </authorList>
    </citation>
    <scope>NUCLEOTIDE SEQUENCE</scope>
    <source>
        <strain evidence="2">CGMCC 1.8885</strain>
    </source>
</reference>